<protein>
    <submittedName>
        <fullName evidence="2">DUF6585 family protein</fullName>
    </submittedName>
</protein>
<organism evidence="2 3">
    <name type="scientific">Streptomyces solicathayae</name>
    <dbReference type="NCBI Taxonomy" id="3081768"/>
    <lineage>
        <taxon>Bacteria</taxon>
        <taxon>Bacillati</taxon>
        <taxon>Actinomycetota</taxon>
        <taxon>Actinomycetes</taxon>
        <taxon>Kitasatosporales</taxon>
        <taxon>Streptomycetaceae</taxon>
        <taxon>Streptomyces</taxon>
    </lineage>
</organism>
<name>A0ABZ0LV96_9ACTN</name>
<accession>A0ABZ0LV96</accession>
<keyword evidence="1" id="KW-1133">Transmembrane helix</keyword>
<gene>
    <name evidence="2" type="ORF">R2D22_19320</name>
</gene>
<keyword evidence="3" id="KW-1185">Reference proteome</keyword>
<feature type="transmembrane region" description="Helical" evidence="1">
    <location>
        <begin position="38"/>
        <end position="58"/>
    </location>
</feature>
<dbReference type="InterPro" id="IPR046492">
    <property type="entry name" value="DUF6585"/>
</dbReference>
<evidence type="ECO:0000256" key="1">
    <source>
        <dbReference type="SAM" id="Phobius"/>
    </source>
</evidence>
<proteinExistence type="predicted"/>
<sequence>MTQTNAGAFDRQIQEAAARADLGAYRGGYQKGSATSTAAMRVGIAVCGLFGIATVASLATGYPALAIVTGLPTVIGALRLLLGGMASGGPGALHLYQGGVVVLHKNQVRVVRYADSTVLDNTKRHTQYGRTLSTVYSFGLTDTDGRNLVVGSAFPGGEQWGPWVQQDSATAQLPGALARLRAGEKLDFGLLWITAGEIGSGNTSAPWHQVERVEIKDGSIDVRVAGRRGALAASWVRLTPNFSLFHTLTDMAAQGRPLA</sequence>
<dbReference type="Proteomes" id="UP001301731">
    <property type="component" value="Chromosome"/>
</dbReference>
<keyword evidence="1" id="KW-0812">Transmembrane</keyword>
<evidence type="ECO:0000313" key="2">
    <source>
        <dbReference type="EMBL" id="WOX23426.1"/>
    </source>
</evidence>
<dbReference type="Pfam" id="PF20226">
    <property type="entry name" value="DUF6585"/>
    <property type="match status" value="1"/>
</dbReference>
<evidence type="ECO:0000313" key="3">
    <source>
        <dbReference type="Proteomes" id="UP001301731"/>
    </source>
</evidence>
<dbReference type="EMBL" id="CP137573">
    <property type="protein sequence ID" value="WOX23426.1"/>
    <property type="molecule type" value="Genomic_DNA"/>
</dbReference>
<reference evidence="2 3" key="1">
    <citation type="submission" date="2023-10" db="EMBL/GenBank/DDBJ databases">
        <title>The genome sequence of Streptomyces sp. HUAS YS2.</title>
        <authorList>
            <person name="Mo P."/>
        </authorList>
    </citation>
    <scope>NUCLEOTIDE SEQUENCE [LARGE SCALE GENOMIC DNA]</scope>
    <source>
        <strain evidence="2 3">HUAS YS2</strain>
    </source>
</reference>
<dbReference type="RefSeq" id="WP_318105214.1">
    <property type="nucleotide sequence ID" value="NZ_CP137573.1"/>
</dbReference>
<keyword evidence="1" id="KW-0472">Membrane</keyword>